<proteinExistence type="inferred from homology"/>
<dbReference type="AlphaFoldDB" id="A0A836CVU6"/>
<dbReference type="GO" id="GO:0000139">
    <property type="term" value="C:Golgi membrane"/>
    <property type="evidence" value="ECO:0007669"/>
    <property type="project" value="UniProtKB-SubCell"/>
</dbReference>
<keyword evidence="2 11" id="KW-0808">Transferase</keyword>
<dbReference type="Proteomes" id="UP000664991">
    <property type="component" value="Chromosome 14"/>
</dbReference>
<reference evidence="12 13" key="1">
    <citation type="submission" date="2020-12" db="EMBL/GenBank/DDBJ databases">
        <title>De novo assembly of Tibetan sheep genome.</title>
        <authorList>
            <person name="Li X."/>
        </authorList>
    </citation>
    <scope>NUCLEOTIDE SEQUENCE [LARGE SCALE GENOMIC DNA]</scope>
    <source>
        <tissue evidence="12">Heart</tissue>
    </source>
</reference>
<evidence type="ECO:0000313" key="13">
    <source>
        <dbReference type="Proteomes" id="UP000664991"/>
    </source>
</evidence>
<comment type="similarity">
    <text evidence="11">Belongs to the protein sulfotransferase family.</text>
</comment>
<dbReference type="PANTHER" id="PTHR12788">
    <property type="entry name" value="PROTEIN-TYROSINE SULFOTRANSFERASE 2"/>
    <property type="match status" value="1"/>
</dbReference>
<evidence type="ECO:0000256" key="10">
    <source>
        <dbReference type="ARBA" id="ARBA00046649"/>
    </source>
</evidence>
<gene>
    <name evidence="12" type="ORF">JEQ12_005351</name>
</gene>
<comment type="function">
    <text evidence="11">Catalyzes the O-sulfation of tyrosine residues within acidic motifs of polypeptides, using 3'-phosphoadenylyl sulfate (PAPS) as cosubstrate.</text>
</comment>
<dbReference type="GO" id="GO:0008476">
    <property type="term" value="F:protein-tyrosine sulfotransferase activity"/>
    <property type="evidence" value="ECO:0007669"/>
    <property type="project" value="UniProtKB-EC"/>
</dbReference>
<keyword evidence="8" id="KW-1015">Disulfide bond</keyword>
<comment type="caution">
    <text evidence="12">The sequence shown here is derived from an EMBL/GenBank/DDBJ whole genome shotgun (WGS) entry which is preliminary data.</text>
</comment>
<evidence type="ECO:0000256" key="9">
    <source>
        <dbReference type="ARBA" id="ARBA00023180"/>
    </source>
</evidence>
<evidence type="ECO:0000256" key="11">
    <source>
        <dbReference type="RuleBase" id="RU365018"/>
    </source>
</evidence>
<evidence type="ECO:0000256" key="7">
    <source>
        <dbReference type="ARBA" id="ARBA00023136"/>
    </source>
</evidence>
<keyword evidence="6" id="KW-0333">Golgi apparatus</keyword>
<evidence type="ECO:0000256" key="6">
    <source>
        <dbReference type="ARBA" id="ARBA00023034"/>
    </source>
</evidence>
<organism evidence="12 13">
    <name type="scientific">Ovis aries</name>
    <name type="common">Sheep</name>
    <dbReference type="NCBI Taxonomy" id="9940"/>
    <lineage>
        <taxon>Eukaryota</taxon>
        <taxon>Metazoa</taxon>
        <taxon>Chordata</taxon>
        <taxon>Craniata</taxon>
        <taxon>Vertebrata</taxon>
        <taxon>Euteleostomi</taxon>
        <taxon>Mammalia</taxon>
        <taxon>Eutheria</taxon>
        <taxon>Laurasiatheria</taxon>
        <taxon>Artiodactyla</taxon>
        <taxon>Ruminantia</taxon>
        <taxon>Pecora</taxon>
        <taxon>Bovidae</taxon>
        <taxon>Caprinae</taxon>
        <taxon>Ovis</taxon>
    </lineage>
</organism>
<comment type="subunit">
    <text evidence="10">Homodimer. Can also form heterodimers with TPST1.</text>
</comment>
<name>A0A836CVU6_SHEEP</name>
<evidence type="ECO:0000256" key="1">
    <source>
        <dbReference type="ARBA" id="ARBA00004323"/>
    </source>
</evidence>
<dbReference type="EMBL" id="JAEMGP010000014">
    <property type="protein sequence ID" value="KAG5200817.1"/>
    <property type="molecule type" value="Genomic_DNA"/>
</dbReference>
<dbReference type="PANTHER" id="PTHR12788:SF6">
    <property type="entry name" value="PROTEIN-TYROSINE SULFOTRANSFERASE 2"/>
    <property type="match status" value="1"/>
</dbReference>
<evidence type="ECO:0000256" key="2">
    <source>
        <dbReference type="ARBA" id="ARBA00022679"/>
    </source>
</evidence>
<evidence type="ECO:0000256" key="5">
    <source>
        <dbReference type="ARBA" id="ARBA00022989"/>
    </source>
</evidence>
<accession>A0A836CVU6</accession>
<keyword evidence="7" id="KW-0472">Membrane</keyword>
<evidence type="ECO:0000256" key="3">
    <source>
        <dbReference type="ARBA" id="ARBA00022692"/>
    </source>
</evidence>
<evidence type="ECO:0000256" key="8">
    <source>
        <dbReference type="ARBA" id="ARBA00023157"/>
    </source>
</evidence>
<comment type="subcellular location">
    <subcellularLocation>
        <location evidence="1">Golgi apparatus membrane</location>
        <topology evidence="1">Single-pass type II membrane protein</topology>
    </subcellularLocation>
</comment>
<comment type="catalytic activity">
    <reaction evidence="11">
        <text>L-tyrosyl-[protein] + 3'-phosphoadenylyl sulfate = O-sulfo-L-tyrosine-[protein] + adenosine 3',5'-bisphosphate + H(+)</text>
        <dbReference type="Rhea" id="RHEA:16801"/>
        <dbReference type="Rhea" id="RHEA-COMP:10136"/>
        <dbReference type="Rhea" id="RHEA-COMP:11688"/>
        <dbReference type="ChEBI" id="CHEBI:15378"/>
        <dbReference type="ChEBI" id="CHEBI:46858"/>
        <dbReference type="ChEBI" id="CHEBI:58339"/>
        <dbReference type="ChEBI" id="CHEBI:58343"/>
        <dbReference type="ChEBI" id="CHEBI:65286"/>
        <dbReference type="EC" id="2.8.2.20"/>
    </reaction>
</comment>
<keyword evidence="5" id="KW-1133">Transmembrane helix</keyword>
<keyword evidence="4" id="KW-0735">Signal-anchor</keyword>
<keyword evidence="3" id="KW-0812">Transmembrane</keyword>
<keyword evidence="9" id="KW-0325">Glycoprotein</keyword>
<evidence type="ECO:0000256" key="4">
    <source>
        <dbReference type="ARBA" id="ARBA00022968"/>
    </source>
</evidence>
<dbReference type="InterPro" id="IPR026634">
    <property type="entry name" value="TPST-like"/>
</dbReference>
<protein>
    <recommendedName>
        <fullName evidence="11">Protein-tyrosine sulfotransferase</fullName>
        <ecNumber evidence="11">2.8.2.20</ecNumber>
    </recommendedName>
</protein>
<sequence length="93" mass="10422">MTDEVLDVAMQAFSLEVIAKHGKPDSWASTYSMVTCHITIASFNLGSYHDYLTKWSQAMELILDLLATIWSSTDLCDKDFISKPSTISQSKIE</sequence>
<evidence type="ECO:0000313" key="12">
    <source>
        <dbReference type="EMBL" id="KAG5200817.1"/>
    </source>
</evidence>
<dbReference type="EC" id="2.8.2.20" evidence="11"/>